<feature type="compositionally biased region" description="Low complexity" evidence="1">
    <location>
        <begin position="51"/>
        <end position="64"/>
    </location>
</feature>
<feature type="compositionally biased region" description="Basic residues" evidence="1">
    <location>
        <begin position="101"/>
        <end position="110"/>
    </location>
</feature>
<reference evidence="2" key="1">
    <citation type="submission" date="2015-12" db="EMBL/GenBank/DDBJ databases">
        <title>Update maize B73 reference genome by single molecule sequencing technologies.</title>
        <authorList>
            <consortium name="Maize Genome Sequencing Project"/>
            <person name="Ware D."/>
        </authorList>
    </citation>
    <scope>NUCLEOTIDE SEQUENCE</scope>
    <source>
        <tissue evidence="2">Seedling</tissue>
    </source>
</reference>
<protein>
    <submittedName>
        <fullName evidence="2">Caleosin protein</fullName>
    </submittedName>
</protein>
<sequence length="110" mass="11927">MHLAWPHLLAPSTTRPSAESVPCVPALLVCSLKWAGRRQRWAARGRRYTSTRRSSTATATASSPSRRRTARFGPSGLDSACPAPAPPSSMAPLAASADLKTRRRRNWTST</sequence>
<gene>
    <name evidence="2" type="ORF">ZEAMMB73_Zm00001d051800</name>
</gene>
<evidence type="ECO:0000256" key="1">
    <source>
        <dbReference type="SAM" id="MobiDB-lite"/>
    </source>
</evidence>
<feature type="region of interest" description="Disordered" evidence="1">
    <location>
        <begin position="43"/>
        <end position="110"/>
    </location>
</feature>
<organism evidence="2">
    <name type="scientific">Zea mays</name>
    <name type="common">Maize</name>
    <dbReference type="NCBI Taxonomy" id="4577"/>
    <lineage>
        <taxon>Eukaryota</taxon>
        <taxon>Viridiplantae</taxon>
        <taxon>Streptophyta</taxon>
        <taxon>Embryophyta</taxon>
        <taxon>Tracheophyta</taxon>
        <taxon>Spermatophyta</taxon>
        <taxon>Magnoliopsida</taxon>
        <taxon>Liliopsida</taxon>
        <taxon>Poales</taxon>
        <taxon>Poaceae</taxon>
        <taxon>PACMAD clade</taxon>
        <taxon>Panicoideae</taxon>
        <taxon>Andropogonodae</taxon>
        <taxon>Andropogoneae</taxon>
        <taxon>Tripsacinae</taxon>
        <taxon>Zea</taxon>
    </lineage>
</organism>
<dbReference type="EMBL" id="CM000780">
    <property type="protein sequence ID" value="AQK55141.1"/>
    <property type="molecule type" value="Genomic_DNA"/>
</dbReference>
<accession>A0A1D6Q9V3</accession>
<feature type="region of interest" description="Disordered" evidence="1">
    <location>
        <begin position="1"/>
        <end position="21"/>
    </location>
</feature>
<dbReference type="AlphaFoldDB" id="A0A1D6Q9V3"/>
<evidence type="ECO:0000313" key="2">
    <source>
        <dbReference type="EMBL" id="AQK55141.1"/>
    </source>
</evidence>
<proteinExistence type="predicted"/>
<name>A0A1D6Q9V3_MAIZE</name>